<dbReference type="Pfam" id="PF13847">
    <property type="entry name" value="Methyltransf_31"/>
    <property type="match status" value="1"/>
</dbReference>
<dbReference type="InterPro" id="IPR025714">
    <property type="entry name" value="Methyltranfer_dom"/>
</dbReference>
<organism evidence="2 3">
    <name type="scientific">Wohlfahrtiimonas larvae</name>
    <dbReference type="NCBI Taxonomy" id="1157986"/>
    <lineage>
        <taxon>Bacteria</taxon>
        <taxon>Pseudomonadati</taxon>
        <taxon>Pseudomonadota</taxon>
        <taxon>Gammaproteobacteria</taxon>
        <taxon>Cardiobacteriales</taxon>
        <taxon>Ignatzschineriaceae</taxon>
        <taxon>Wohlfahrtiimonas</taxon>
    </lineage>
</organism>
<keyword evidence="2" id="KW-0808">Transferase</keyword>
<dbReference type="CDD" id="cd02440">
    <property type="entry name" value="AdoMet_MTases"/>
    <property type="match status" value="1"/>
</dbReference>
<dbReference type="RefSeq" id="WP_077924950.1">
    <property type="nucleotide sequence ID" value="NZ_BAABKE010000002.1"/>
</dbReference>
<dbReference type="InterPro" id="IPR029063">
    <property type="entry name" value="SAM-dependent_MTases_sf"/>
</dbReference>
<gene>
    <name evidence="2" type="ORF">GCM10023338_08520</name>
</gene>
<dbReference type="EMBL" id="BAABKE010000002">
    <property type="protein sequence ID" value="GAA5097257.1"/>
    <property type="molecule type" value="Genomic_DNA"/>
</dbReference>
<name>A0ABP9MP12_9GAMM</name>
<feature type="domain" description="Methyltransferase" evidence="1">
    <location>
        <begin position="41"/>
        <end position="143"/>
    </location>
</feature>
<dbReference type="PANTHER" id="PTHR43861:SF6">
    <property type="entry name" value="METHYLTRANSFERASE TYPE 11"/>
    <property type="match status" value="1"/>
</dbReference>
<reference evidence="3" key="1">
    <citation type="journal article" date="2019" name="Int. J. Syst. Evol. Microbiol.">
        <title>The Global Catalogue of Microorganisms (GCM) 10K type strain sequencing project: providing services to taxonomists for standard genome sequencing and annotation.</title>
        <authorList>
            <consortium name="The Broad Institute Genomics Platform"/>
            <consortium name="The Broad Institute Genome Sequencing Center for Infectious Disease"/>
            <person name="Wu L."/>
            <person name="Ma J."/>
        </authorList>
    </citation>
    <scope>NUCLEOTIDE SEQUENCE [LARGE SCALE GENOMIC DNA]</scope>
    <source>
        <strain evidence="3">JCM 18424</strain>
    </source>
</reference>
<keyword evidence="2" id="KW-0489">Methyltransferase</keyword>
<dbReference type="Gene3D" id="3.40.50.150">
    <property type="entry name" value="Vaccinia Virus protein VP39"/>
    <property type="match status" value="1"/>
</dbReference>
<dbReference type="GO" id="GO:0032259">
    <property type="term" value="P:methylation"/>
    <property type="evidence" value="ECO:0007669"/>
    <property type="project" value="UniProtKB-KW"/>
</dbReference>
<sequence>MNSTRFNALSSHFQDKIYASFKGKLRLAILKRDFENFKLIQSGSKTLDIGAGQGQFSSFLASQEHSMTLLESSENMLNLAKERFTQHDYNGTFIHDELQNIPRIIDEKYDLVTAHAVIEWLENPEDIIPILKHVTHSNSTISLLFYNLNGLIYHNLIRGNYRYIQKNNFRGEAGGLTPISPINPEYLEKALRDNGFKIIHQSGIRTYYDYMTKENKQKITEEEHIEMEMQCSTQPQFIPNARYLHWLIKPSS</sequence>
<dbReference type="SUPFAM" id="SSF53335">
    <property type="entry name" value="S-adenosyl-L-methionine-dependent methyltransferases"/>
    <property type="match status" value="1"/>
</dbReference>
<keyword evidence="3" id="KW-1185">Reference proteome</keyword>
<comment type="caution">
    <text evidence="2">The sequence shown here is derived from an EMBL/GenBank/DDBJ whole genome shotgun (WGS) entry which is preliminary data.</text>
</comment>
<dbReference type="Proteomes" id="UP001500631">
    <property type="component" value="Unassembled WGS sequence"/>
</dbReference>
<evidence type="ECO:0000259" key="1">
    <source>
        <dbReference type="Pfam" id="PF13847"/>
    </source>
</evidence>
<evidence type="ECO:0000313" key="3">
    <source>
        <dbReference type="Proteomes" id="UP001500631"/>
    </source>
</evidence>
<accession>A0ABP9MP12</accession>
<dbReference type="PANTHER" id="PTHR43861">
    <property type="entry name" value="TRANS-ACONITATE 2-METHYLTRANSFERASE-RELATED"/>
    <property type="match status" value="1"/>
</dbReference>
<protein>
    <submittedName>
        <fullName evidence="2">Methyltransferase domain-containing protein</fullName>
    </submittedName>
</protein>
<evidence type="ECO:0000313" key="2">
    <source>
        <dbReference type="EMBL" id="GAA5097257.1"/>
    </source>
</evidence>
<proteinExistence type="predicted"/>
<dbReference type="GO" id="GO:0008168">
    <property type="term" value="F:methyltransferase activity"/>
    <property type="evidence" value="ECO:0007669"/>
    <property type="project" value="UniProtKB-KW"/>
</dbReference>